<dbReference type="Proteomes" id="UP000503447">
    <property type="component" value="Chromosome"/>
</dbReference>
<keyword evidence="2" id="KW-1185">Reference proteome</keyword>
<protein>
    <submittedName>
        <fullName evidence="1">Uncharacterized protein</fullName>
    </submittedName>
</protein>
<name>A0A6M5YRY5_9BACT</name>
<dbReference type="RefSeq" id="WP_171472205.1">
    <property type="nucleotide sequence ID" value="NZ_CP053452.2"/>
</dbReference>
<reference evidence="2" key="1">
    <citation type="submission" date="2020-05" db="EMBL/GenBank/DDBJ databases">
        <title>Frigoriglobus tundricola gen. nov., sp. nov., a psychrotolerant cellulolytic planctomycete of the family Gemmataceae with two divergent copies of 16S rRNA gene.</title>
        <authorList>
            <person name="Kulichevskaya I.S."/>
            <person name="Ivanova A.A."/>
            <person name="Naumoff D.G."/>
            <person name="Beletsky A.V."/>
            <person name="Rijpstra W.I.C."/>
            <person name="Sinninghe Damste J.S."/>
            <person name="Mardanov A.V."/>
            <person name="Ravin N.V."/>
            <person name="Dedysh S.N."/>
        </authorList>
    </citation>
    <scope>NUCLEOTIDE SEQUENCE [LARGE SCALE GENOMIC DNA]</scope>
    <source>
        <strain evidence="2">PL17</strain>
    </source>
</reference>
<organism evidence="1 2">
    <name type="scientific">Frigoriglobus tundricola</name>
    <dbReference type="NCBI Taxonomy" id="2774151"/>
    <lineage>
        <taxon>Bacteria</taxon>
        <taxon>Pseudomonadati</taxon>
        <taxon>Planctomycetota</taxon>
        <taxon>Planctomycetia</taxon>
        <taxon>Gemmatales</taxon>
        <taxon>Gemmataceae</taxon>
        <taxon>Frigoriglobus</taxon>
    </lineage>
</organism>
<dbReference type="AlphaFoldDB" id="A0A6M5YRY5"/>
<proteinExistence type="predicted"/>
<dbReference type="KEGG" id="ftj:FTUN_4226"/>
<evidence type="ECO:0000313" key="1">
    <source>
        <dbReference type="EMBL" id="QJW96669.1"/>
    </source>
</evidence>
<gene>
    <name evidence="1" type="ORF">FTUN_4226</name>
</gene>
<dbReference type="EMBL" id="CP053452">
    <property type="protein sequence ID" value="QJW96669.1"/>
    <property type="molecule type" value="Genomic_DNA"/>
</dbReference>
<sequence length="193" mass="20509">MPHASRTLSRTVLVAWAAGMSLVTAGLMTRHWVPLAQPSAADPDWRARFGPRVAGPNRGTWTAVHVLAEGCPCSDRILTHLRARGPHPGVRERLVRVAEGPGAGLTLPGFDCETVAPAELVAGYGVESVPMMLVLGPDGAPRYAGGYTARKQGFDVRDRYILSELLAGRAVPPLPVYGCPVSSRFARAAPDLP</sequence>
<evidence type="ECO:0000313" key="2">
    <source>
        <dbReference type="Proteomes" id="UP000503447"/>
    </source>
</evidence>
<accession>A0A6M5YRY5</accession>